<feature type="region of interest" description="Disordered" evidence="11">
    <location>
        <begin position="1100"/>
        <end position="1121"/>
    </location>
</feature>
<dbReference type="AlphaFoldDB" id="A0A1B9IKV4"/>
<comment type="subcellular location">
    <subcellularLocation>
        <location evidence="2 10">Cell membrane</location>
        <topology evidence="2 10">Multi-pass membrane protein</topology>
    </subcellularLocation>
</comment>
<keyword evidence="7 10" id="KW-1133">Transmembrane helix</keyword>
<evidence type="ECO:0000313" key="12">
    <source>
        <dbReference type="EMBL" id="OCF56289.1"/>
    </source>
</evidence>
<evidence type="ECO:0000256" key="7">
    <source>
        <dbReference type="ARBA" id="ARBA00022989"/>
    </source>
</evidence>
<name>A0A1B9IKV4_9TREE</name>
<dbReference type="OrthoDB" id="10248838at2759"/>
<sequence length="1121" mass="123943">MASTNSNLLQPPQRNLNPNPDHVIPLTPHLRPPFAHYHSSSTLPPTPHTPYSPQAPSNSGESPTRLRPYLSLSPRILLTFFSPYLLPIILTIAHMFQNRSSTASLAASLKQSMLSACSGLAKGAASIQTMPRYLAMQTNEEVVRATQASILAVGSMLMDAVTIIEVVVEFIVDTYRSLLLCTIELVVRGTLEILIAAVDTITDGITTSLNSIREEIQEDIASANNIIQSAVSGINSVTSLVNVNLSVPEFSVPSLDFLANVTIPTGFEDSLIKLNGSLPTMIELKDKMSDLLNTPFEALKQEINETRIEMAANFNSSILPVPSLSQLSANTASDLQNDLCTDLDTSLIDDTAKALHKLSNVAIGLMFLLLFAIWAALTIWEWRKWRMMKNAVEAVEDEWRRENTVDAWRVVAIVENPVLEKYSSGILGRVTKSSRTRTNLRWFLSYLGHPTCLALLFISLLGFLSIQFQLVALDALKTHARENANSTVAASTNSLTTKLNAAAMQSSQEYADQYNAAIAEYQQKIDDELFGSWLNTTAVTLNTTLVEFYDGIEQVLNDTFGGTILYNPINNFMYCILGAKIDNLEKGLTWISEHAHIELPTLPSNILMLSNDSMNEIATPIASAAVGSGSSPDGEEDEGIVGDLIKHFESALKAERAFYGIMIGMWGFLFVVGVIIVIWNSGGRDKYYSIRGKTTPPNNHDSPPTGGSKWIPWLKDTHPIYDTYAEKQFRGTTPTPTTANIPTIIEPSTQGEKSFFEYPDDHKENTLRPLVPRKGTFGSTISSLAAPGQAFLKLAGRKVSSTSTAGHERDDNEERLVEKGVNSEKYNSTYYNDHQPDFSRKRGASSTEPGQTFWVDKFYGAIEGVESIFPTRGQKHGASLNRNGSQRTENSFGASQVPTARTQQNDWPSYYNGNSDSSRENRKDEPEWTMINPQSIGRALANEDLQDEDGRYSTNKMIYPRPMSRAPTLSEGMVLPKTHPFHPSTSANPFEDLPPSLPPKPVINGNGNRNGSIDNKHDSIDYLQSEDEDSHDQGDNEERLMSIISPSTTTSSIQNYMINEQPKVQSVNKVQLKGMEETNKGTTALAGILQELQEKRKRQVELQQGNRDREGEVFSDSRRII</sequence>
<feature type="transmembrane region" description="Helical" evidence="10">
    <location>
        <begin position="361"/>
        <end position="380"/>
    </location>
</feature>
<evidence type="ECO:0000256" key="1">
    <source>
        <dbReference type="ARBA" id="ARBA00002512"/>
    </source>
</evidence>
<evidence type="ECO:0000256" key="2">
    <source>
        <dbReference type="ARBA" id="ARBA00004651"/>
    </source>
</evidence>
<evidence type="ECO:0000256" key="9">
    <source>
        <dbReference type="ARBA" id="ARBA00023180"/>
    </source>
</evidence>
<dbReference type="GO" id="GO:0005886">
    <property type="term" value="C:plasma membrane"/>
    <property type="evidence" value="ECO:0007669"/>
    <property type="project" value="UniProtKB-SubCell"/>
</dbReference>
<feature type="region of interest" description="Disordered" evidence="11">
    <location>
        <begin position="1"/>
        <end position="64"/>
    </location>
</feature>
<dbReference type="EMBL" id="KV700091">
    <property type="protein sequence ID" value="OCF56289.1"/>
    <property type="molecule type" value="Genomic_DNA"/>
</dbReference>
<evidence type="ECO:0000256" key="10">
    <source>
        <dbReference type="RuleBase" id="RU366035"/>
    </source>
</evidence>
<dbReference type="PANTHER" id="PTHR31030">
    <property type="entry name" value="PLASMA MEMBRANE FUSION PROTEIN PRM1"/>
    <property type="match status" value="1"/>
</dbReference>
<feature type="transmembrane region" description="Helical" evidence="10">
    <location>
        <begin position="442"/>
        <end position="464"/>
    </location>
</feature>
<dbReference type="STRING" id="1331196.A0A1B9IKV4"/>
<evidence type="ECO:0000256" key="8">
    <source>
        <dbReference type="ARBA" id="ARBA00023136"/>
    </source>
</evidence>
<comment type="similarity">
    <text evidence="3 10">Belongs to the PRM1 family.</text>
</comment>
<comment type="function">
    <text evidence="1 10">Involved in cell fusion during mating by stabilizing the plasma membrane fusion event.</text>
</comment>
<feature type="compositionally biased region" description="Basic and acidic residues" evidence="11">
    <location>
        <begin position="917"/>
        <end position="926"/>
    </location>
</feature>
<evidence type="ECO:0000256" key="11">
    <source>
        <dbReference type="SAM" id="MobiDB-lite"/>
    </source>
</evidence>
<dbReference type="Proteomes" id="UP000092583">
    <property type="component" value="Unassembled WGS sequence"/>
</dbReference>
<keyword evidence="9" id="KW-0325">Glycoprotein</keyword>
<reference evidence="12 13" key="1">
    <citation type="submission" date="2013-07" db="EMBL/GenBank/DDBJ databases">
        <title>The Genome Sequence of Kwoniella mangroviensis CBS10435.</title>
        <authorList>
            <consortium name="The Broad Institute Genome Sequencing Platform"/>
            <person name="Cuomo C."/>
            <person name="Litvintseva A."/>
            <person name="Chen Y."/>
            <person name="Heitman J."/>
            <person name="Sun S."/>
            <person name="Springer D."/>
            <person name="Dromer F."/>
            <person name="Young S.K."/>
            <person name="Zeng Q."/>
            <person name="Gargeya S."/>
            <person name="Fitzgerald M."/>
            <person name="Abouelleil A."/>
            <person name="Alvarado L."/>
            <person name="Berlin A.M."/>
            <person name="Chapman S.B."/>
            <person name="Dewar J."/>
            <person name="Goldberg J."/>
            <person name="Griggs A."/>
            <person name="Gujja S."/>
            <person name="Hansen M."/>
            <person name="Howarth C."/>
            <person name="Imamovic A."/>
            <person name="Larimer J."/>
            <person name="McCowan C."/>
            <person name="Murphy C."/>
            <person name="Pearson M."/>
            <person name="Priest M."/>
            <person name="Roberts A."/>
            <person name="Saif S."/>
            <person name="Shea T."/>
            <person name="Sykes S."/>
            <person name="Wortman J."/>
            <person name="Nusbaum C."/>
            <person name="Birren B."/>
        </authorList>
    </citation>
    <scope>NUCLEOTIDE SEQUENCE [LARGE SCALE GENOMIC DNA]</scope>
    <source>
        <strain evidence="12 13">CBS 10435</strain>
    </source>
</reference>
<feature type="region of interest" description="Disordered" evidence="11">
    <location>
        <begin position="873"/>
        <end position="963"/>
    </location>
</feature>
<dbReference type="GO" id="GO:0032220">
    <property type="term" value="P:plasma membrane fusion involved in cytogamy"/>
    <property type="evidence" value="ECO:0007669"/>
    <property type="project" value="TreeGrafter"/>
</dbReference>
<keyword evidence="4 10" id="KW-1003">Cell membrane</keyword>
<feature type="region of interest" description="Disordered" evidence="11">
    <location>
        <begin position="801"/>
        <end position="848"/>
    </location>
</feature>
<keyword evidence="5 10" id="KW-0812">Transmembrane</keyword>
<dbReference type="PANTHER" id="PTHR31030:SF1">
    <property type="entry name" value="PLASMA MEMBRANE FUSION PROTEIN PRM1"/>
    <property type="match status" value="1"/>
</dbReference>
<evidence type="ECO:0000256" key="4">
    <source>
        <dbReference type="ARBA" id="ARBA00022475"/>
    </source>
</evidence>
<evidence type="ECO:0000313" key="13">
    <source>
        <dbReference type="Proteomes" id="UP000092583"/>
    </source>
</evidence>
<keyword evidence="6 10" id="KW-0184">Conjugation</keyword>
<comment type="caution">
    <text evidence="10">Lacks conserved residue(s) required for the propagation of feature annotation.</text>
</comment>
<keyword evidence="13" id="KW-1185">Reference proteome</keyword>
<feature type="compositionally biased region" description="Polar residues" evidence="11">
    <location>
        <begin position="880"/>
        <end position="916"/>
    </location>
</feature>
<evidence type="ECO:0000256" key="6">
    <source>
        <dbReference type="ARBA" id="ARBA00022971"/>
    </source>
</evidence>
<protein>
    <recommendedName>
        <fullName evidence="10">Plasma membrane fusion protein PRM1</fullName>
    </recommendedName>
</protein>
<proteinExistence type="inferred from homology"/>
<accession>A0A1B9IKV4</accession>
<feature type="compositionally biased region" description="Low complexity" evidence="11">
    <location>
        <begin position="7"/>
        <end position="20"/>
    </location>
</feature>
<keyword evidence="8 10" id="KW-0472">Membrane</keyword>
<organism evidence="12 13">
    <name type="scientific">Kwoniella mangroviensis CBS 10435</name>
    <dbReference type="NCBI Taxonomy" id="1331196"/>
    <lineage>
        <taxon>Eukaryota</taxon>
        <taxon>Fungi</taxon>
        <taxon>Dikarya</taxon>
        <taxon>Basidiomycota</taxon>
        <taxon>Agaricomycotina</taxon>
        <taxon>Tremellomycetes</taxon>
        <taxon>Tremellales</taxon>
        <taxon>Cryptococcaceae</taxon>
        <taxon>Kwoniella</taxon>
    </lineage>
</organism>
<feature type="compositionally biased region" description="Basic and acidic residues" evidence="11">
    <location>
        <begin position="806"/>
        <end position="822"/>
    </location>
</feature>
<evidence type="ECO:0000256" key="3">
    <source>
        <dbReference type="ARBA" id="ARBA00010780"/>
    </source>
</evidence>
<feature type="compositionally biased region" description="Basic and acidic residues" evidence="11">
    <location>
        <begin position="1106"/>
        <end position="1121"/>
    </location>
</feature>
<evidence type="ECO:0000256" key="5">
    <source>
        <dbReference type="ARBA" id="ARBA00022692"/>
    </source>
</evidence>
<dbReference type="GO" id="GO:0043332">
    <property type="term" value="C:mating projection tip"/>
    <property type="evidence" value="ECO:0007669"/>
    <property type="project" value="UniProtKB-UniRule"/>
</dbReference>
<feature type="transmembrane region" description="Helical" evidence="10">
    <location>
        <begin position="657"/>
        <end position="679"/>
    </location>
</feature>
<reference evidence="13" key="2">
    <citation type="submission" date="2013-12" db="EMBL/GenBank/DDBJ databases">
        <title>Evolution of pathogenesis and genome organization in the Tremellales.</title>
        <authorList>
            <person name="Cuomo C."/>
            <person name="Litvintseva A."/>
            <person name="Heitman J."/>
            <person name="Chen Y."/>
            <person name="Sun S."/>
            <person name="Springer D."/>
            <person name="Dromer F."/>
            <person name="Young S."/>
            <person name="Zeng Q."/>
            <person name="Chapman S."/>
            <person name="Gujja S."/>
            <person name="Saif S."/>
            <person name="Birren B."/>
        </authorList>
    </citation>
    <scope>NUCLEOTIDE SEQUENCE [LARGE SCALE GENOMIC DNA]</scope>
    <source>
        <strain evidence="13">CBS 10435</strain>
    </source>
</reference>
<dbReference type="InterPro" id="IPR026777">
    <property type="entry name" value="PRM1"/>
</dbReference>
<gene>
    <name evidence="12" type="ORF">L486_06230</name>
</gene>